<evidence type="ECO:0000313" key="1">
    <source>
        <dbReference type="EMBL" id="QRC96741.1"/>
    </source>
</evidence>
<proteinExistence type="predicted"/>
<gene>
    <name evidence="1" type="ORF">JI435_409590</name>
</gene>
<reference evidence="2" key="1">
    <citation type="journal article" date="2021" name="BMC Genomics">
        <title>Chromosome-level genome assembly and manually-curated proteome of model necrotroph Parastagonospora nodorum Sn15 reveals a genome-wide trove of candidate effector homologs, and redundancy of virulence-related functions within an accessory chromosome.</title>
        <authorList>
            <person name="Bertazzoni S."/>
            <person name="Jones D.A.B."/>
            <person name="Phan H.T."/>
            <person name="Tan K.-C."/>
            <person name="Hane J.K."/>
        </authorList>
    </citation>
    <scope>NUCLEOTIDE SEQUENCE [LARGE SCALE GENOMIC DNA]</scope>
    <source>
        <strain evidence="2">SN15 / ATCC MYA-4574 / FGSC 10173)</strain>
    </source>
</reference>
<dbReference type="AlphaFoldDB" id="A0A7U2F1H4"/>
<sequence length="50" mass="5741">MPLFAQFPFIYDDDELMENTLSIKHSLVSSSIHPQKYAKQESNVPFQAPT</sequence>
<accession>A0A7U2F1H4</accession>
<dbReference type="VEuPathDB" id="FungiDB:JI435_409590"/>
<protein>
    <submittedName>
        <fullName evidence="1">Uncharacterized protein</fullName>
    </submittedName>
</protein>
<dbReference type="EMBL" id="CP069028">
    <property type="protein sequence ID" value="QRC96741.1"/>
    <property type="molecule type" value="Genomic_DNA"/>
</dbReference>
<name>A0A7U2F1H4_PHANO</name>
<organism evidence="1 2">
    <name type="scientific">Phaeosphaeria nodorum (strain SN15 / ATCC MYA-4574 / FGSC 10173)</name>
    <name type="common">Glume blotch fungus</name>
    <name type="synonym">Parastagonospora nodorum</name>
    <dbReference type="NCBI Taxonomy" id="321614"/>
    <lineage>
        <taxon>Eukaryota</taxon>
        <taxon>Fungi</taxon>
        <taxon>Dikarya</taxon>
        <taxon>Ascomycota</taxon>
        <taxon>Pezizomycotina</taxon>
        <taxon>Dothideomycetes</taxon>
        <taxon>Pleosporomycetidae</taxon>
        <taxon>Pleosporales</taxon>
        <taxon>Pleosporineae</taxon>
        <taxon>Phaeosphaeriaceae</taxon>
        <taxon>Parastagonospora</taxon>
    </lineage>
</organism>
<evidence type="ECO:0000313" key="2">
    <source>
        <dbReference type="Proteomes" id="UP000663193"/>
    </source>
</evidence>
<dbReference type="Proteomes" id="UP000663193">
    <property type="component" value="Chromosome 6"/>
</dbReference>
<keyword evidence="2" id="KW-1185">Reference proteome</keyword>